<protein>
    <submittedName>
        <fullName evidence="1">Uncharacterized protein</fullName>
    </submittedName>
</protein>
<sequence length="45" mass="4782">MGMGKDHAIQGGRVKIKGGIALIEILTVSLEEATIQEQAMTVDLD</sequence>
<evidence type="ECO:0000313" key="1">
    <source>
        <dbReference type="EMBL" id="MPM90370.1"/>
    </source>
</evidence>
<comment type="caution">
    <text evidence="1">The sequence shown here is derived from an EMBL/GenBank/DDBJ whole genome shotgun (WGS) entry which is preliminary data.</text>
</comment>
<gene>
    <name evidence="1" type="ORF">SDC9_137491</name>
</gene>
<organism evidence="1">
    <name type="scientific">bioreactor metagenome</name>
    <dbReference type="NCBI Taxonomy" id="1076179"/>
    <lineage>
        <taxon>unclassified sequences</taxon>
        <taxon>metagenomes</taxon>
        <taxon>ecological metagenomes</taxon>
    </lineage>
</organism>
<name>A0A645DLP8_9ZZZZ</name>
<reference evidence="1" key="1">
    <citation type="submission" date="2019-08" db="EMBL/GenBank/DDBJ databases">
        <authorList>
            <person name="Kucharzyk K."/>
            <person name="Murdoch R.W."/>
            <person name="Higgins S."/>
            <person name="Loffler F."/>
        </authorList>
    </citation>
    <scope>NUCLEOTIDE SEQUENCE</scope>
</reference>
<accession>A0A645DLP8</accession>
<proteinExistence type="predicted"/>
<dbReference type="AlphaFoldDB" id="A0A645DLP8"/>
<dbReference type="EMBL" id="VSSQ01037634">
    <property type="protein sequence ID" value="MPM90370.1"/>
    <property type="molecule type" value="Genomic_DNA"/>
</dbReference>